<dbReference type="EMBL" id="KQ965752">
    <property type="protein sequence ID" value="KXS16412.1"/>
    <property type="molecule type" value="Genomic_DNA"/>
</dbReference>
<dbReference type="OrthoDB" id="2145977at2759"/>
<feature type="compositionally biased region" description="Basic and acidic residues" evidence="2">
    <location>
        <begin position="52"/>
        <end position="62"/>
    </location>
</feature>
<protein>
    <submittedName>
        <fullName evidence="3">Uncharacterized protein</fullName>
    </submittedName>
</protein>
<gene>
    <name evidence="3" type="ORF">M427DRAFT_144757</name>
</gene>
<feature type="non-terminal residue" evidence="3">
    <location>
        <position position="467"/>
    </location>
</feature>
<evidence type="ECO:0000256" key="1">
    <source>
        <dbReference type="SAM" id="Coils"/>
    </source>
</evidence>
<dbReference type="InterPro" id="IPR037386">
    <property type="entry name" value="CCDC40"/>
</dbReference>
<evidence type="ECO:0000256" key="2">
    <source>
        <dbReference type="SAM" id="MobiDB-lite"/>
    </source>
</evidence>
<evidence type="ECO:0000313" key="4">
    <source>
        <dbReference type="Proteomes" id="UP000070544"/>
    </source>
</evidence>
<organism evidence="3 4">
    <name type="scientific">Gonapodya prolifera (strain JEL478)</name>
    <name type="common">Monoblepharis prolifera</name>
    <dbReference type="NCBI Taxonomy" id="1344416"/>
    <lineage>
        <taxon>Eukaryota</taxon>
        <taxon>Fungi</taxon>
        <taxon>Fungi incertae sedis</taxon>
        <taxon>Chytridiomycota</taxon>
        <taxon>Chytridiomycota incertae sedis</taxon>
        <taxon>Monoblepharidomycetes</taxon>
        <taxon>Monoblepharidales</taxon>
        <taxon>Gonapodyaceae</taxon>
        <taxon>Gonapodya</taxon>
    </lineage>
</organism>
<proteinExistence type="predicted"/>
<sequence length="467" mass="51172">MPSPLDDGASPTTAINVTATQIESLDADKNVASLDTDGTREKNGVERSLSGGEHKSSAKDVDLAAVDTDSLRPVSGKDGEGKPPQSAPTRTSSARDPSELVTEDSLPPLPSLPAPIAGTFTTFEDTDAETDIPFDDALDAPPLAQLQASVERIVNSATSQTANAFDGGAAGGETGTTVTIGGVEMRMRSEEEIERAENEALMDPDDPLLARVQASLRTSLTAHLTRLIGLLTTKQHSLQTARSRREDIGSRLYTLQSELVKLQERATKQQDDLERSKRAREDGERRREEERIVWKEVGGRVEQQERNVAAHRTEQAALLSSLHTLHLHVTQLSSQTSVAKTTALKTERDLQTLESQKLAQDLYVDRLTLQLKNLEDQSAVLTRQLELQRNETRRARETVQEAEVEAEALGFEKNRLAGEWRRAVQGVERRDGVAKEVGDAIGKMRSHLQTLTTEHTSTLRHLSMSTS</sequence>
<dbReference type="GO" id="GO:0035082">
    <property type="term" value="P:axoneme assembly"/>
    <property type="evidence" value="ECO:0007669"/>
    <property type="project" value="InterPro"/>
</dbReference>
<keyword evidence="4" id="KW-1185">Reference proteome</keyword>
<feature type="coiled-coil region" evidence="1">
    <location>
        <begin position="364"/>
        <end position="405"/>
    </location>
</feature>
<dbReference type="PANTHER" id="PTHR16275">
    <property type="entry name" value="COILED-COIL DOMAIN-CONTAINING PROTEIN 40"/>
    <property type="match status" value="1"/>
</dbReference>
<evidence type="ECO:0000313" key="3">
    <source>
        <dbReference type="EMBL" id="KXS16412.1"/>
    </source>
</evidence>
<dbReference type="Proteomes" id="UP000070544">
    <property type="component" value="Unassembled WGS sequence"/>
</dbReference>
<dbReference type="STRING" id="1344416.A0A139AHV9"/>
<accession>A0A139AHV9</accession>
<dbReference type="GO" id="GO:0005737">
    <property type="term" value="C:cytoplasm"/>
    <property type="evidence" value="ECO:0007669"/>
    <property type="project" value="TreeGrafter"/>
</dbReference>
<name>A0A139AHV9_GONPJ</name>
<dbReference type="PANTHER" id="PTHR16275:SF8">
    <property type="entry name" value="COILED-COIL DOMAIN-CONTAINING PROTEIN 40"/>
    <property type="match status" value="1"/>
</dbReference>
<keyword evidence="1" id="KW-0175">Coiled coil</keyword>
<reference evidence="3 4" key="1">
    <citation type="journal article" date="2015" name="Genome Biol. Evol.">
        <title>Phylogenomic analyses indicate that early fungi evolved digesting cell walls of algal ancestors of land plants.</title>
        <authorList>
            <person name="Chang Y."/>
            <person name="Wang S."/>
            <person name="Sekimoto S."/>
            <person name="Aerts A.L."/>
            <person name="Choi C."/>
            <person name="Clum A."/>
            <person name="LaButti K.M."/>
            <person name="Lindquist E.A."/>
            <person name="Yee Ngan C."/>
            <person name="Ohm R.A."/>
            <person name="Salamov A.A."/>
            <person name="Grigoriev I.V."/>
            <person name="Spatafora J.W."/>
            <person name="Berbee M.L."/>
        </authorList>
    </citation>
    <scope>NUCLEOTIDE SEQUENCE [LARGE SCALE GENOMIC DNA]</scope>
    <source>
        <strain evidence="3 4">JEL478</strain>
    </source>
</reference>
<feature type="region of interest" description="Disordered" evidence="2">
    <location>
        <begin position="28"/>
        <end position="112"/>
    </location>
</feature>
<dbReference type="AlphaFoldDB" id="A0A139AHV9"/>
<feature type="region of interest" description="Disordered" evidence="2">
    <location>
        <begin position="264"/>
        <end position="288"/>
    </location>
</feature>